<name>A0ABR9I1M0_9PSEU</name>
<dbReference type="GO" id="GO:0008168">
    <property type="term" value="F:methyltransferase activity"/>
    <property type="evidence" value="ECO:0007669"/>
    <property type="project" value="UniProtKB-KW"/>
</dbReference>
<organism evidence="5 6">
    <name type="scientific">Amycolatopsis lexingtonensis</name>
    <dbReference type="NCBI Taxonomy" id="218822"/>
    <lineage>
        <taxon>Bacteria</taxon>
        <taxon>Bacillati</taxon>
        <taxon>Actinomycetota</taxon>
        <taxon>Actinomycetes</taxon>
        <taxon>Pseudonocardiales</taxon>
        <taxon>Pseudonocardiaceae</taxon>
        <taxon>Amycolatopsis</taxon>
    </lineage>
</organism>
<evidence type="ECO:0000256" key="1">
    <source>
        <dbReference type="ARBA" id="ARBA00022603"/>
    </source>
</evidence>
<dbReference type="EMBL" id="JADBEG010000001">
    <property type="protein sequence ID" value="MBE1497095.1"/>
    <property type="molecule type" value="Genomic_DNA"/>
</dbReference>
<keyword evidence="1 5" id="KW-0489">Methyltransferase</keyword>
<dbReference type="Proteomes" id="UP000631670">
    <property type="component" value="Unassembled WGS sequence"/>
</dbReference>
<proteinExistence type="predicted"/>
<dbReference type="PANTHER" id="PTHR43464:SF19">
    <property type="entry name" value="UBIQUINONE BIOSYNTHESIS O-METHYLTRANSFERASE, MITOCHONDRIAL"/>
    <property type="match status" value="1"/>
</dbReference>
<evidence type="ECO:0000256" key="3">
    <source>
        <dbReference type="ARBA" id="ARBA00022691"/>
    </source>
</evidence>
<dbReference type="CDD" id="cd02440">
    <property type="entry name" value="AdoMet_MTases"/>
    <property type="match status" value="1"/>
</dbReference>
<dbReference type="InterPro" id="IPR029063">
    <property type="entry name" value="SAM-dependent_MTases_sf"/>
</dbReference>
<evidence type="ECO:0000313" key="5">
    <source>
        <dbReference type="EMBL" id="MBE1497095.1"/>
    </source>
</evidence>
<comment type="caution">
    <text evidence="5">The sequence shown here is derived from an EMBL/GenBank/DDBJ whole genome shotgun (WGS) entry which is preliminary data.</text>
</comment>
<gene>
    <name evidence="5" type="ORF">H4696_004195</name>
</gene>
<keyword evidence="6" id="KW-1185">Reference proteome</keyword>
<sequence>MDVQDIDFEELYQGSTPMGRKMPWDLGAPQPAVVELADAGEFRGDVLDIGCGLGDNSAFLASRGLHVTGLDGARSAIEQARARAAEKGLDIEFAVADATKLEGYEGRFDTVLDSALYHCLSEEQRHRYLAALTRATRPGATLHLFCFSPEIPEAFPAPYLISEANLRGTVGKDWTIELLEPRLYTTSMTPEELRQSVRVVLDADPAGLTSLETDTDGRVLVPVWQLKAVRPAG</sequence>
<evidence type="ECO:0000256" key="2">
    <source>
        <dbReference type="ARBA" id="ARBA00022679"/>
    </source>
</evidence>
<reference evidence="5 6" key="1">
    <citation type="submission" date="2020-10" db="EMBL/GenBank/DDBJ databases">
        <title>Sequencing the genomes of 1000 actinobacteria strains.</title>
        <authorList>
            <person name="Klenk H.-P."/>
        </authorList>
    </citation>
    <scope>NUCLEOTIDE SEQUENCE [LARGE SCALE GENOMIC DNA]</scope>
    <source>
        <strain evidence="5 6">DSM 44653</strain>
    </source>
</reference>
<feature type="domain" description="Methyltransferase" evidence="4">
    <location>
        <begin position="46"/>
        <end position="139"/>
    </location>
</feature>
<dbReference type="GO" id="GO:0032259">
    <property type="term" value="P:methylation"/>
    <property type="evidence" value="ECO:0007669"/>
    <property type="project" value="UniProtKB-KW"/>
</dbReference>
<evidence type="ECO:0000259" key="4">
    <source>
        <dbReference type="Pfam" id="PF13649"/>
    </source>
</evidence>
<dbReference type="InterPro" id="IPR041698">
    <property type="entry name" value="Methyltransf_25"/>
</dbReference>
<keyword evidence="3" id="KW-0949">S-adenosyl-L-methionine</keyword>
<evidence type="ECO:0000313" key="6">
    <source>
        <dbReference type="Proteomes" id="UP000631670"/>
    </source>
</evidence>
<dbReference type="SUPFAM" id="SSF53335">
    <property type="entry name" value="S-adenosyl-L-methionine-dependent methyltransferases"/>
    <property type="match status" value="1"/>
</dbReference>
<protein>
    <submittedName>
        <fullName evidence="5">SAM-dependent methyltransferase</fullName>
    </submittedName>
</protein>
<accession>A0ABR9I1M0</accession>
<keyword evidence="2" id="KW-0808">Transferase</keyword>
<dbReference type="PANTHER" id="PTHR43464">
    <property type="entry name" value="METHYLTRANSFERASE"/>
    <property type="match status" value="1"/>
</dbReference>
<dbReference type="RefSeq" id="WP_086861529.1">
    <property type="nucleotide sequence ID" value="NZ_JADBEG010000001.1"/>
</dbReference>
<dbReference type="Gene3D" id="3.40.50.150">
    <property type="entry name" value="Vaccinia Virus protein VP39"/>
    <property type="match status" value="1"/>
</dbReference>
<dbReference type="Pfam" id="PF13649">
    <property type="entry name" value="Methyltransf_25"/>
    <property type="match status" value="1"/>
</dbReference>